<dbReference type="OrthoDB" id="5334609at2"/>
<accession>Q30Q94</accession>
<dbReference type="Proteomes" id="UP000002714">
    <property type="component" value="Chromosome"/>
</dbReference>
<proteinExistence type="predicted"/>
<dbReference type="AlphaFoldDB" id="Q30Q94"/>
<name>Q30Q94_SULDN</name>
<organism evidence="1 2">
    <name type="scientific">Sulfurimonas denitrificans (strain ATCC 33889 / DSM 1251)</name>
    <name type="common">Thiomicrospira denitrificans (strain ATCC 33889 / DSM 1251)</name>
    <dbReference type="NCBI Taxonomy" id="326298"/>
    <lineage>
        <taxon>Bacteria</taxon>
        <taxon>Pseudomonadati</taxon>
        <taxon>Campylobacterota</taxon>
        <taxon>Epsilonproteobacteria</taxon>
        <taxon>Campylobacterales</taxon>
        <taxon>Sulfurimonadaceae</taxon>
        <taxon>Sulfurimonas</taxon>
    </lineage>
</organism>
<evidence type="ECO:0000313" key="2">
    <source>
        <dbReference type="Proteomes" id="UP000002714"/>
    </source>
</evidence>
<keyword evidence="2" id="KW-1185">Reference proteome</keyword>
<dbReference type="EMBL" id="CP000153">
    <property type="protein sequence ID" value="ABB44837.1"/>
    <property type="molecule type" value="Genomic_DNA"/>
</dbReference>
<evidence type="ECO:0000313" key="1">
    <source>
        <dbReference type="EMBL" id="ABB44837.1"/>
    </source>
</evidence>
<protein>
    <submittedName>
        <fullName evidence="1">Uncharacterized protein</fullName>
    </submittedName>
</protein>
<dbReference type="HOGENOM" id="CLU_1721416_0_0_7"/>
<reference evidence="1 2" key="1">
    <citation type="journal article" date="2008" name="Appl. Environ. Microbiol.">
        <title>Genome of the epsilonproteobacterial chemolithoautotroph Sulfurimonas denitrificans.</title>
        <authorList>
            <person name="Sievert S.M."/>
            <person name="Scott K.M."/>
            <person name="Klotz M.G."/>
            <person name="Chain P.S.G."/>
            <person name="Hauser L.J."/>
            <person name="Hemp J."/>
            <person name="Huegler M."/>
            <person name="Land M."/>
            <person name="Lapidus A."/>
            <person name="Larimer F.W."/>
            <person name="Lucas S."/>
            <person name="Malfatti S.A."/>
            <person name="Meyer F."/>
            <person name="Paulsen I.T."/>
            <person name="Ren Q."/>
            <person name="Simon J."/>
            <person name="Bailey K."/>
            <person name="Diaz E."/>
            <person name="Fitzpatrick K.A."/>
            <person name="Glover B."/>
            <person name="Gwatney N."/>
            <person name="Korajkic A."/>
            <person name="Long A."/>
            <person name="Mobberley J.M."/>
            <person name="Pantry S.N."/>
            <person name="Pazder G."/>
            <person name="Peterson S."/>
            <person name="Quintanilla J.D."/>
            <person name="Sprinkle R."/>
            <person name="Stephens J."/>
            <person name="Thomas P."/>
            <person name="Vaughn R."/>
            <person name="Weber M.J."/>
            <person name="Wooten L.L."/>
        </authorList>
    </citation>
    <scope>NUCLEOTIDE SEQUENCE [LARGE SCALE GENOMIC DNA]</scope>
    <source>
        <strain evidence="2">ATCC 33889 / DSM 1251</strain>
    </source>
</reference>
<dbReference type="RefSeq" id="WP_011373189.1">
    <property type="nucleotide sequence ID" value="NC_007575.1"/>
</dbReference>
<gene>
    <name evidence="1" type="ordered locus">Suden_1560</name>
</gene>
<sequence>MFVSSFNTYVHTTNINKNGDFKKGDDKEKSESFSKSLSDLNIVKPYIDKNLPINYVSNYKSFHNHQKLQEQLTSQSEYKLKQLSTLNNAKVAYDENSKMFSLAKKPSISLSQTPTIDENLPPKEQKAKEKSLRHSMINTYISNDNYYRITAA</sequence>
<dbReference type="STRING" id="326298.Suden_1560"/>
<dbReference type="KEGG" id="tdn:Suden_1560"/>